<accession>A0A1C3E6U5</accession>
<reference evidence="1 2" key="1">
    <citation type="submission" date="2016-05" db="EMBL/GenBank/DDBJ databases">
        <title>Genomic and physiological characterization of Planctopirus sp. isolated from fresh water lake.</title>
        <authorList>
            <person name="Subhash Y."/>
            <person name="Ramana C."/>
        </authorList>
    </citation>
    <scope>NUCLEOTIDE SEQUENCE [LARGE SCALE GENOMIC DNA]</scope>
    <source>
        <strain evidence="1 2">JC280</strain>
    </source>
</reference>
<organism evidence="1 2">
    <name type="scientific">Planctopirus hydrillae</name>
    <dbReference type="NCBI Taxonomy" id="1841610"/>
    <lineage>
        <taxon>Bacteria</taxon>
        <taxon>Pseudomonadati</taxon>
        <taxon>Planctomycetota</taxon>
        <taxon>Planctomycetia</taxon>
        <taxon>Planctomycetales</taxon>
        <taxon>Planctomycetaceae</taxon>
        <taxon>Planctopirus</taxon>
    </lineage>
</organism>
<dbReference type="AlphaFoldDB" id="A0A1C3E6U5"/>
<name>A0A1C3E6U5_9PLAN</name>
<dbReference type="Proteomes" id="UP000094828">
    <property type="component" value="Unassembled WGS sequence"/>
</dbReference>
<protein>
    <submittedName>
        <fullName evidence="1">Uncharacterized protein</fullName>
    </submittedName>
</protein>
<evidence type="ECO:0000313" key="2">
    <source>
        <dbReference type="Proteomes" id="UP000094828"/>
    </source>
</evidence>
<proteinExistence type="predicted"/>
<evidence type="ECO:0000313" key="1">
    <source>
        <dbReference type="EMBL" id="ODA28933.1"/>
    </source>
</evidence>
<dbReference type="EMBL" id="LYDR01000150">
    <property type="protein sequence ID" value="ODA28933.1"/>
    <property type="molecule type" value="Genomic_DNA"/>
</dbReference>
<keyword evidence="2" id="KW-1185">Reference proteome</keyword>
<sequence length="73" mass="8282">MSGTGSMNERMSTNMERRFWLALWALAVLGGISGCAFFHDLQPHRLHRLNRQPAPALDPEFTVVDHSFARELS</sequence>
<gene>
    <name evidence="1" type="ORF">A6X21_10595</name>
</gene>
<comment type="caution">
    <text evidence="1">The sequence shown here is derived from an EMBL/GenBank/DDBJ whole genome shotgun (WGS) entry which is preliminary data.</text>
</comment>